<reference evidence="2" key="1">
    <citation type="submission" date="2021-01" db="EMBL/GenBank/DDBJ databases">
        <title>Chromosome-level genome assembly of a human fungal pathogen reveals clustering of transcriptionally co-regulated genes.</title>
        <authorList>
            <person name="Voorhies M."/>
            <person name="Cohen S."/>
            <person name="Shea T.P."/>
            <person name="Petrus S."/>
            <person name="Munoz J.F."/>
            <person name="Poplawski S."/>
            <person name="Goldman W.E."/>
            <person name="Michael T."/>
            <person name="Cuomo C.A."/>
            <person name="Sil A."/>
            <person name="Beyhan S."/>
        </authorList>
    </citation>
    <scope>NUCLEOTIDE SEQUENCE</scope>
    <source>
        <strain evidence="2">WU24</strain>
    </source>
</reference>
<dbReference type="VEuPathDB" id="FungiDB:I7I51_06349"/>
<feature type="compositionally biased region" description="Basic and acidic residues" evidence="1">
    <location>
        <begin position="33"/>
        <end position="47"/>
    </location>
</feature>
<proteinExistence type="predicted"/>
<protein>
    <submittedName>
        <fullName evidence="2">Uncharacterized protein</fullName>
    </submittedName>
</protein>
<gene>
    <name evidence="2" type="ORF">I7I51_06349</name>
</gene>
<organism evidence="2 3">
    <name type="scientific">Ajellomyces capsulatus</name>
    <name type="common">Darling's disease fungus</name>
    <name type="synonym">Histoplasma capsulatum</name>
    <dbReference type="NCBI Taxonomy" id="5037"/>
    <lineage>
        <taxon>Eukaryota</taxon>
        <taxon>Fungi</taxon>
        <taxon>Dikarya</taxon>
        <taxon>Ascomycota</taxon>
        <taxon>Pezizomycotina</taxon>
        <taxon>Eurotiomycetes</taxon>
        <taxon>Eurotiomycetidae</taxon>
        <taxon>Onygenales</taxon>
        <taxon>Ajellomycetaceae</taxon>
        <taxon>Histoplasma</taxon>
    </lineage>
</organism>
<dbReference type="Proteomes" id="UP000663671">
    <property type="component" value="Chromosome 3"/>
</dbReference>
<evidence type="ECO:0000313" key="2">
    <source>
        <dbReference type="EMBL" id="QSS65505.1"/>
    </source>
</evidence>
<feature type="compositionally biased region" description="Acidic residues" evidence="1">
    <location>
        <begin position="48"/>
        <end position="57"/>
    </location>
</feature>
<evidence type="ECO:0000313" key="3">
    <source>
        <dbReference type="Proteomes" id="UP000663671"/>
    </source>
</evidence>
<sequence length="105" mass="11722">MARSGPEVFIYGKKDIQDRKIIVTKQVEGRWNHDHTTWTRPPDVHADDADDGEDDREEDARCLARGMPEECSIAGGNNERYNGLAETERVCGLGGAGYELAMSRL</sequence>
<name>A0A8A1MI07_AJECA</name>
<accession>A0A8A1MI07</accession>
<dbReference type="AlphaFoldDB" id="A0A8A1MI07"/>
<feature type="region of interest" description="Disordered" evidence="1">
    <location>
        <begin position="33"/>
        <end position="58"/>
    </location>
</feature>
<evidence type="ECO:0000256" key="1">
    <source>
        <dbReference type="SAM" id="MobiDB-lite"/>
    </source>
</evidence>
<dbReference type="EMBL" id="CP069115">
    <property type="protein sequence ID" value="QSS65505.1"/>
    <property type="molecule type" value="Genomic_DNA"/>
</dbReference>